<feature type="non-terminal residue" evidence="1">
    <location>
        <position position="1"/>
    </location>
</feature>
<sequence>VFADEEISPEGKTVSFLVGQDVGDTAIQLKGVEVKEENAYDEPVYATPGMPAKMEVEKGAWFQVGIYASNDTAEEKTSSCDCKRCGGSNCSR</sequence>
<evidence type="ECO:0000313" key="1">
    <source>
        <dbReference type="EMBL" id="EKC74997.1"/>
    </source>
</evidence>
<organism evidence="1">
    <name type="scientific">human gut metagenome</name>
    <dbReference type="NCBI Taxonomy" id="408170"/>
    <lineage>
        <taxon>unclassified sequences</taxon>
        <taxon>metagenomes</taxon>
        <taxon>organismal metagenomes</taxon>
    </lineage>
</organism>
<reference evidence="1" key="1">
    <citation type="journal article" date="2013" name="Environ. Microbiol.">
        <title>Microbiota from the distal guts of lean and obese adolescents exhibit partial functional redundancy besides clear differences in community structure.</title>
        <authorList>
            <person name="Ferrer M."/>
            <person name="Ruiz A."/>
            <person name="Lanza F."/>
            <person name="Haange S.B."/>
            <person name="Oberbach A."/>
            <person name="Till H."/>
            <person name="Bargiela R."/>
            <person name="Campoy C."/>
            <person name="Segura M.T."/>
            <person name="Richter M."/>
            <person name="von Bergen M."/>
            <person name="Seifert J."/>
            <person name="Suarez A."/>
        </authorList>
    </citation>
    <scope>NUCLEOTIDE SEQUENCE</scope>
</reference>
<comment type="caution">
    <text evidence="1">The sequence shown here is derived from an EMBL/GenBank/DDBJ whole genome shotgun (WGS) entry which is preliminary data.</text>
</comment>
<proteinExistence type="predicted"/>
<dbReference type="AlphaFoldDB" id="K1TPD5"/>
<protein>
    <submittedName>
        <fullName evidence="1">Uncharacterized protein</fullName>
    </submittedName>
</protein>
<dbReference type="EMBL" id="AJWY01003556">
    <property type="protein sequence ID" value="EKC74997.1"/>
    <property type="molecule type" value="Genomic_DNA"/>
</dbReference>
<name>K1TPD5_9ZZZZ</name>
<gene>
    <name evidence="1" type="ORF">LEA_05458</name>
</gene>
<accession>K1TPD5</accession>